<evidence type="ECO:0000256" key="2">
    <source>
        <dbReference type="ARBA" id="ARBA00004936"/>
    </source>
</evidence>
<accession>A0ABU9DV96</accession>
<evidence type="ECO:0000256" key="1">
    <source>
        <dbReference type="ARBA" id="ARBA00004651"/>
    </source>
</evidence>
<dbReference type="PANTHER" id="PTHR47371:SF3">
    <property type="entry name" value="PHOSPHOGLYCEROL TRANSFERASE I"/>
    <property type="match status" value="1"/>
</dbReference>
<dbReference type="SUPFAM" id="SSF53649">
    <property type="entry name" value="Alkaline phosphatase-like"/>
    <property type="match status" value="1"/>
</dbReference>
<dbReference type="CDD" id="cd16015">
    <property type="entry name" value="LTA_synthase"/>
    <property type="match status" value="1"/>
</dbReference>
<dbReference type="Gene3D" id="3.40.720.10">
    <property type="entry name" value="Alkaline Phosphatase, subunit A"/>
    <property type="match status" value="1"/>
</dbReference>
<proteinExistence type="predicted"/>
<dbReference type="Pfam" id="PF00884">
    <property type="entry name" value="Sulfatase"/>
    <property type="match status" value="1"/>
</dbReference>
<reference evidence="8 9" key="1">
    <citation type="submission" date="2024-04" db="EMBL/GenBank/DDBJ databases">
        <title>draft genome sequnece of Paenibacillus filicis.</title>
        <authorList>
            <person name="Kim D.-U."/>
        </authorList>
    </citation>
    <scope>NUCLEOTIDE SEQUENCE [LARGE SCALE GENOMIC DNA]</scope>
    <source>
        <strain evidence="8 9">KACC14197</strain>
    </source>
</reference>
<evidence type="ECO:0000256" key="4">
    <source>
        <dbReference type="ARBA" id="ARBA00022692"/>
    </source>
</evidence>
<keyword evidence="4" id="KW-0812">Transmembrane</keyword>
<dbReference type="InterPro" id="IPR017850">
    <property type="entry name" value="Alkaline_phosphatase_core_sf"/>
</dbReference>
<keyword evidence="3" id="KW-1003">Cell membrane</keyword>
<sequence length="517" mass="58266">MRPSIRTMSATVMSLVLLLLPTSERLQPQPDLPPPLPVIEHVSDWTTEELAKKPNIIIVLSESFWDVTKLPTFEFSRDPIPMYHELAKRYTSGTMLSPMFGGGTANVELEVLTGYSYRFFPPESIVYEQFLKQPTASLASQLSKQGYTTTAISPFHQWFFNSSEVYRHMGFSKFISLEYFNPDEYVGPYIGDHAVAKRIIEESERSPGADLIFANTMENHYHYWPGKFKSNTIEVKDKGHASAEAVGIAETYAQGAQGADRMLQELVVHFSQVKEPTILVFFGDHLPSLEKNKVYTETGYISGEDDPDFLRKMHEVPVLVWNNYMPELPRDQLDMSPAFLGPYILKLAGLEGGVYNDYLSGLYPKMPILPPEEDYDRLGIDRGLADDWQNRQRQRFEHEQQNAAEAIANRPPFILGYGKPEIRSLSPLVLPEGGDGKGPVMVHIEGGRFGQGSVAFVNGKPFTTNWLSESSLSISLPKEYYAKPGAVKIEIKTIDSKENVLDVSEPYLLTVVPRQKP</sequence>
<keyword evidence="6" id="KW-0472">Membrane</keyword>
<dbReference type="PANTHER" id="PTHR47371">
    <property type="entry name" value="LIPOTEICHOIC ACID SYNTHASE"/>
    <property type="match status" value="1"/>
</dbReference>
<keyword evidence="9" id="KW-1185">Reference proteome</keyword>
<protein>
    <submittedName>
        <fullName evidence="8">LTA synthase family protein</fullName>
    </submittedName>
</protein>
<dbReference type="EMBL" id="JBBPCC010000035">
    <property type="protein sequence ID" value="MEK8132801.1"/>
    <property type="molecule type" value="Genomic_DNA"/>
</dbReference>
<keyword evidence="5" id="KW-1133">Transmembrane helix</keyword>
<name>A0ABU9DV96_9BACL</name>
<dbReference type="RefSeq" id="WP_341419924.1">
    <property type="nucleotide sequence ID" value="NZ_JBBPCC010000035.1"/>
</dbReference>
<comment type="subcellular location">
    <subcellularLocation>
        <location evidence="1">Cell membrane</location>
        <topology evidence="1">Multi-pass membrane protein</topology>
    </subcellularLocation>
</comment>
<comment type="pathway">
    <text evidence="2">Cell wall biogenesis; lipoteichoic acid biosynthesis.</text>
</comment>
<dbReference type="Proteomes" id="UP001469365">
    <property type="component" value="Unassembled WGS sequence"/>
</dbReference>
<comment type="caution">
    <text evidence="8">The sequence shown here is derived from an EMBL/GenBank/DDBJ whole genome shotgun (WGS) entry which is preliminary data.</text>
</comment>
<dbReference type="SUPFAM" id="SSF81296">
    <property type="entry name" value="E set domains"/>
    <property type="match status" value="1"/>
</dbReference>
<gene>
    <name evidence="8" type="ORF">WMW72_33465</name>
</gene>
<dbReference type="InterPro" id="IPR000917">
    <property type="entry name" value="Sulfatase_N"/>
</dbReference>
<evidence type="ECO:0000313" key="9">
    <source>
        <dbReference type="Proteomes" id="UP001469365"/>
    </source>
</evidence>
<evidence type="ECO:0000259" key="7">
    <source>
        <dbReference type="Pfam" id="PF00884"/>
    </source>
</evidence>
<feature type="domain" description="Sulfatase N-terminal" evidence="7">
    <location>
        <begin position="54"/>
        <end position="349"/>
    </location>
</feature>
<dbReference type="InterPro" id="IPR014756">
    <property type="entry name" value="Ig_E-set"/>
</dbReference>
<evidence type="ECO:0000256" key="3">
    <source>
        <dbReference type="ARBA" id="ARBA00022475"/>
    </source>
</evidence>
<evidence type="ECO:0000313" key="8">
    <source>
        <dbReference type="EMBL" id="MEK8132801.1"/>
    </source>
</evidence>
<evidence type="ECO:0000256" key="5">
    <source>
        <dbReference type="ARBA" id="ARBA00022989"/>
    </source>
</evidence>
<organism evidence="8 9">
    <name type="scientific">Paenibacillus filicis</name>
    <dbReference type="NCBI Taxonomy" id="669464"/>
    <lineage>
        <taxon>Bacteria</taxon>
        <taxon>Bacillati</taxon>
        <taxon>Bacillota</taxon>
        <taxon>Bacilli</taxon>
        <taxon>Bacillales</taxon>
        <taxon>Paenibacillaceae</taxon>
        <taxon>Paenibacillus</taxon>
    </lineage>
</organism>
<evidence type="ECO:0000256" key="6">
    <source>
        <dbReference type="ARBA" id="ARBA00023136"/>
    </source>
</evidence>
<dbReference type="InterPro" id="IPR050448">
    <property type="entry name" value="OpgB/LTA_synthase_biosynth"/>
</dbReference>